<dbReference type="PANTHER" id="PTHR38781:SF1">
    <property type="entry name" value="ANTITOXIN DINJ-RELATED"/>
    <property type="match status" value="1"/>
</dbReference>
<evidence type="ECO:0000256" key="1">
    <source>
        <dbReference type="ARBA" id="ARBA00010562"/>
    </source>
</evidence>
<sequence>MNTTLQIRIDNKTKKSAAKILESLGLDLSSGIKIFLNQVLQHKGIPFLVLTENGFTQEQEKKILAESKKTMALYRAGKIKAYDSVEEMEKAILG</sequence>
<dbReference type="InterPro" id="IPR007337">
    <property type="entry name" value="RelB/DinJ"/>
</dbReference>
<name>A0A0G1MY87_9BACT</name>
<gene>
    <name evidence="3" type="ORF">UX20_C0024G0006</name>
</gene>
<dbReference type="Pfam" id="PF04221">
    <property type="entry name" value="RelB"/>
    <property type="match status" value="1"/>
</dbReference>
<protein>
    <submittedName>
        <fullName evidence="3">Toxin-antitoxin system protein</fullName>
    </submittedName>
</protein>
<comment type="caution">
    <text evidence="3">The sequence shown here is derived from an EMBL/GenBank/DDBJ whole genome shotgun (WGS) entry which is preliminary data.</text>
</comment>
<evidence type="ECO:0000313" key="4">
    <source>
        <dbReference type="Proteomes" id="UP000034911"/>
    </source>
</evidence>
<dbReference type="Proteomes" id="UP000034911">
    <property type="component" value="Unassembled WGS sequence"/>
</dbReference>
<dbReference type="EMBL" id="LCLH01000024">
    <property type="protein sequence ID" value="KKU13346.1"/>
    <property type="molecule type" value="Genomic_DNA"/>
</dbReference>
<evidence type="ECO:0000313" key="3">
    <source>
        <dbReference type="EMBL" id="KKU13346.1"/>
    </source>
</evidence>
<accession>A0A0G1MY87</accession>
<dbReference type="AlphaFoldDB" id="A0A0G1MY87"/>
<comment type="similarity">
    <text evidence="1">Belongs to the RelB/DinJ antitoxin family.</text>
</comment>
<dbReference type="GO" id="GO:0006355">
    <property type="term" value="P:regulation of DNA-templated transcription"/>
    <property type="evidence" value="ECO:0007669"/>
    <property type="project" value="InterPro"/>
</dbReference>
<dbReference type="NCBIfam" id="TIGR02384">
    <property type="entry name" value="RelB_DinJ"/>
    <property type="match status" value="1"/>
</dbReference>
<evidence type="ECO:0000256" key="2">
    <source>
        <dbReference type="ARBA" id="ARBA00022649"/>
    </source>
</evidence>
<proteinExistence type="inferred from homology"/>
<keyword evidence="2" id="KW-1277">Toxin-antitoxin system</keyword>
<dbReference type="PANTHER" id="PTHR38781">
    <property type="entry name" value="ANTITOXIN DINJ-RELATED"/>
    <property type="match status" value="1"/>
</dbReference>
<dbReference type="STRING" id="1619050.UX20_C0024G0006"/>
<dbReference type="GO" id="GO:0006351">
    <property type="term" value="P:DNA-templated transcription"/>
    <property type="evidence" value="ECO:0007669"/>
    <property type="project" value="TreeGrafter"/>
</dbReference>
<organism evidence="3 4">
    <name type="scientific">Candidatus Magasanikbacteria bacterium GW2011_GWC2_45_8</name>
    <dbReference type="NCBI Taxonomy" id="1619050"/>
    <lineage>
        <taxon>Bacteria</taxon>
        <taxon>Candidatus Magasanikiibacteriota</taxon>
    </lineage>
</organism>
<dbReference type="InterPro" id="IPR013321">
    <property type="entry name" value="Arc_rbn_hlx_hlx"/>
</dbReference>
<reference evidence="3 4" key="1">
    <citation type="journal article" date="2015" name="Nature">
        <title>rRNA introns, odd ribosomes, and small enigmatic genomes across a large radiation of phyla.</title>
        <authorList>
            <person name="Brown C.T."/>
            <person name="Hug L.A."/>
            <person name="Thomas B.C."/>
            <person name="Sharon I."/>
            <person name="Castelle C.J."/>
            <person name="Singh A."/>
            <person name="Wilkins M.J."/>
            <person name="Williams K.H."/>
            <person name="Banfield J.F."/>
        </authorList>
    </citation>
    <scope>NUCLEOTIDE SEQUENCE [LARGE SCALE GENOMIC DNA]</scope>
</reference>
<dbReference type="Gene3D" id="1.10.1220.10">
    <property type="entry name" value="Met repressor-like"/>
    <property type="match status" value="1"/>
</dbReference>